<dbReference type="AlphaFoldDB" id="A0AAD5STL0"/>
<dbReference type="Proteomes" id="UP001211907">
    <property type="component" value="Unassembled WGS sequence"/>
</dbReference>
<evidence type="ECO:0000313" key="2">
    <source>
        <dbReference type="Proteomes" id="UP001211907"/>
    </source>
</evidence>
<keyword evidence="2" id="KW-1185">Reference proteome</keyword>
<reference evidence="1" key="1">
    <citation type="submission" date="2020-05" db="EMBL/GenBank/DDBJ databases">
        <title>Phylogenomic resolution of chytrid fungi.</title>
        <authorList>
            <person name="Stajich J.E."/>
            <person name="Amses K."/>
            <person name="Simmons R."/>
            <person name="Seto K."/>
            <person name="Myers J."/>
            <person name="Bonds A."/>
            <person name="Quandt C.A."/>
            <person name="Barry K."/>
            <person name="Liu P."/>
            <person name="Grigoriev I."/>
            <person name="Longcore J.E."/>
            <person name="James T.Y."/>
        </authorList>
    </citation>
    <scope>NUCLEOTIDE SEQUENCE</scope>
    <source>
        <strain evidence="1">JEL0513</strain>
    </source>
</reference>
<dbReference type="PANTHER" id="PTHR10811">
    <property type="entry name" value="FRINGE-RELATED"/>
    <property type="match status" value="1"/>
</dbReference>
<dbReference type="Pfam" id="PF04646">
    <property type="entry name" value="DUF604"/>
    <property type="match status" value="1"/>
</dbReference>
<dbReference type="InterPro" id="IPR006740">
    <property type="entry name" value="DUF604"/>
</dbReference>
<gene>
    <name evidence="1" type="ORF">HK100_004643</name>
</gene>
<accession>A0AAD5STL0</accession>
<proteinExistence type="predicted"/>
<protein>
    <recommendedName>
        <fullName evidence="3">Glycosyltransferase family 31 protein</fullName>
    </recommendedName>
</protein>
<dbReference type="Gene3D" id="3.90.550.50">
    <property type="match status" value="1"/>
</dbReference>
<comment type="caution">
    <text evidence="1">The sequence shown here is derived from an EMBL/GenBank/DDBJ whole genome shotgun (WGS) entry which is preliminary data.</text>
</comment>
<evidence type="ECO:0008006" key="3">
    <source>
        <dbReference type="Google" id="ProtNLM"/>
    </source>
</evidence>
<dbReference type="EMBL" id="JADGJH010002259">
    <property type="protein sequence ID" value="KAJ3100819.1"/>
    <property type="molecule type" value="Genomic_DNA"/>
</dbReference>
<name>A0AAD5STL0_9FUNG</name>
<sequence length="480" mass="53687">MRAILTPRKPFVKAATTIAFLLLVHTAIVRWTIPIYSEKLAKQQTTLLNSKIPVIALQISPQIPAITGRTMHIDISDSETATALQWQVAGALPPSYSAIFQVPAIKPISNNLETTHSLTMHDFVFGIATTAVRAEPNIDVISNWLQTDAGKTKSPPLVISYDEVIKSNKDERKAKGGMPRKKKRALFLIYELWHAATATTKWFVFQDDDTTWLTQQALIETAAKYSDPLKNDVVIAAESESNMYLFGHIAYGGGGIIISRHLMYKLSRRGVLEQCYTELYQLRGGDGMISHCISKITSKPLEQVIMYDESLHQMDFGGTASFFFESGPLITSLHHWNSYYTIFPEDYMLAITQKNGATKENNSNIDSVSAAAFSSMLTITNVAKLIGYENFGRRFVLNGGKFVVHLGYSVVFYKNLITEQEGLYPDSDYKYFNSRTYNLVEGIDKVSYFIVGVDGESLKGISMTYQSIDGLRLKVNFVLP</sequence>
<evidence type="ECO:0000313" key="1">
    <source>
        <dbReference type="EMBL" id="KAJ3100819.1"/>
    </source>
</evidence>
<organism evidence="1 2">
    <name type="scientific">Physocladia obscura</name>
    <dbReference type="NCBI Taxonomy" id="109957"/>
    <lineage>
        <taxon>Eukaryota</taxon>
        <taxon>Fungi</taxon>
        <taxon>Fungi incertae sedis</taxon>
        <taxon>Chytridiomycota</taxon>
        <taxon>Chytridiomycota incertae sedis</taxon>
        <taxon>Chytridiomycetes</taxon>
        <taxon>Chytridiales</taxon>
        <taxon>Chytriomycetaceae</taxon>
        <taxon>Physocladia</taxon>
    </lineage>
</organism>